<evidence type="ECO:0000256" key="1">
    <source>
        <dbReference type="ARBA" id="ARBA00004613"/>
    </source>
</evidence>
<dbReference type="Proteomes" id="UP001595891">
    <property type="component" value="Unassembled WGS sequence"/>
</dbReference>
<evidence type="ECO:0000256" key="4">
    <source>
        <dbReference type="ARBA" id="ARBA00022525"/>
    </source>
</evidence>
<proteinExistence type="inferred from homology"/>
<comment type="subunit">
    <text evidence="3">Homodimer.</text>
</comment>
<dbReference type="GO" id="GO:0030414">
    <property type="term" value="F:peptidase inhibitor activity"/>
    <property type="evidence" value="ECO:0007669"/>
    <property type="project" value="UniProtKB-KW"/>
</dbReference>
<dbReference type="InterPro" id="IPR036819">
    <property type="entry name" value="Subtilisin_inhibitor-like_sf"/>
</dbReference>
<dbReference type="EMBL" id="JBHSFN010000011">
    <property type="protein sequence ID" value="MFC4588276.1"/>
    <property type="molecule type" value="Genomic_DNA"/>
</dbReference>
<dbReference type="InterPro" id="IPR023549">
    <property type="entry name" value="Subtilisin_inhibitor"/>
</dbReference>
<keyword evidence="5 8" id="KW-0646">Protease inhibitor</keyword>
<evidence type="ECO:0000313" key="10">
    <source>
        <dbReference type="EMBL" id="MFC4588276.1"/>
    </source>
</evidence>
<protein>
    <submittedName>
        <fullName evidence="10">Subtilase-type protease inhibitor</fullName>
    </submittedName>
</protein>
<comment type="subcellular location">
    <subcellularLocation>
        <location evidence="1">Secreted</location>
    </subcellularLocation>
</comment>
<dbReference type="Pfam" id="PF00720">
    <property type="entry name" value="SSI"/>
    <property type="match status" value="1"/>
</dbReference>
<sequence>MTISEGPTVWPVSRVVLLLCSPTGGTHPKTPAACQALTVVNGDVKKLTGKLGGVCPTNYMPVTVSSSGTWNGIPVSSSQTYSNDCVKDSVLGVIGDF</sequence>
<dbReference type="RefSeq" id="WP_262848028.1">
    <property type="nucleotide sequence ID" value="NZ_JANZYP010000069.1"/>
</dbReference>
<reference evidence="11" key="1">
    <citation type="journal article" date="2019" name="Int. J. Syst. Evol. Microbiol.">
        <title>The Global Catalogue of Microorganisms (GCM) 10K type strain sequencing project: providing services to taxonomists for standard genome sequencing and annotation.</title>
        <authorList>
            <consortium name="The Broad Institute Genomics Platform"/>
            <consortium name="The Broad Institute Genome Sequencing Center for Infectious Disease"/>
            <person name="Wu L."/>
            <person name="Ma J."/>
        </authorList>
    </citation>
    <scope>NUCLEOTIDE SEQUENCE [LARGE SCALE GENOMIC DNA]</scope>
    <source>
        <strain evidence="11">CCUG 49560</strain>
    </source>
</reference>
<evidence type="ECO:0000256" key="3">
    <source>
        <dbReference type="ARBA" id="ARBA00011738"/>
    </source>
</evidence>
<evidence type="ECO:0000259" key="9">
    <source>
        <dbReference type="Pfam" id="PF00720"/>
    </source>
</evidence>
<accession>A0ABV9EFE6</accession>
<dbReference type="InterPro" id="IPR000691">
    <property type="entry name" value="Prot_inh_I16_SSI"/>
</dbReference>
<evidence type="ECO:0000256" key="6">
    <source>
        <dbReference type="ARBA" id="ARBA00022900"/>
    </source>
</evidence>
<name>A0ABV9EFE6_9ACTN</name>
<evidence type="ECO:0000256" key="7">
    <source>
        <dbReference type="ARBA" id="ARBA00023157"/>
    </source>
</evidence>
<comment type="similarity">
    <text evidence="2 8">Belongs to the protease inhibitor I16 (SSI) family.</text>
</comment>
<dbReference type="PRINTS" id="PR00294">
    <property type="entry name" value="SSBTLNINHBTR"/>
</dbReference>
<organism evidence="10 11">
    <name type="scientific">Sphaerisporangium corydalis</name>
    <dbReference type="NCBI Taxonomy" id="1441875"/>
    <lineage>
        <taxon>Bacteria</taxon>
        <taxon>Bacillati</taxon>
        <taxon>Actinomycetota</taxon>
        <taxon>Actinomycetes</taxon>
        <taxon>Streptosporangiales</taxon>
        <taxon>Streptosporangiaceae</taxon>
        <taxon>Sphaerisporangium</taxon>
    </lineage>
</organism>
<keyword evidence="6 8" id="KW-0722">Serine protease inhibitor</keyword>
<evidence type="ECO:0000256" key="5">
    <source>
        <dbReference type="ARBA" id="ARBA00022690"/>
    </source>
</evidence>
<evidence type="ECO:0000313" key="11">
    <source>
        <dbReference type="Proteomes" id="UP001595891"/>
    </source>
</evidence>
<keyword evidence="11" id="KW-1185">Reference proteome</keyword>
<gene>
    <name evidence="10" type="ORF">ACFO8L_19460</name>
</gene>
<dbReference type="SUPFAM" id="SSF55399">
    <property type="entry name" value="Subtilisin inhibitor"/>
    <property type="match status" value="1"/>
</dbReference>
<keyword evidence="4" id="KW-0964">Secreted</keyword>
<feature type="domain" description="Subtilisin inhibitor" evidence="9">
    <location>
        <begin position="2"/>
        <end position="83"/>
    </location>
</feature>
<evidence type="ECO:0000256" key="8">
    <source>
        <dbReference type="RuleBase" id="RU003471"/>
    </source>
</evidence>
<comment type="caution">
    <text evidence="10">The sequence shown here is derived from an EMBL/GenBank/DDBJ whole genome shotgun (WGS) entry which is preliminary data.</text>
</comment>
<evidence type="ECO:0000256" key="2">
    <source>
        <dbReference type="ARBA" id="ARBA00010472"/>
    </source>
</evidence>
<keyword evidence="7" id="KW-1015">Disulfide bond</keyword>
<dbReference type="Gene3D" id="3.30.350.10">
    <property type="entry name" value="Subtilisin inhibitor-like"/>
    <property type="match status" value="1"/>
</dbReference>